<organism evidence="11 12">
    <name type="scientific">Bugula neritina</name>
    <name type="common">Brown bryozoan</name>
    <name type="synonym">Sertularia neritina</name>
    <dbReference type="NCBI Taxonomy" id="10212"/>
    <lineage>
        <taxon>Eukaryota</taxon>
        <taxon>Metazoa</taxon>
        <taxon>Spiralia</taxon>
        <taxon>Lophotrochozoa</taxon>
        <taxon>Bryozoa</taxon>
        <taxon>Gymnolaemata</taxon>
        <taxon>Cheilostomatida</taxon>
        <taxon>Flustrina</taxon>
        <taxon>Buguloidea</taxon>
        <taxon>Bugulidae</taxon>
        <taxon>Bugula</taxon>
    </lineage>
</organism>
<evidence type="ECO:0000313" key="12">
    <source>
        <dbReference type="Proteomes" id="UP000593567"/>
    </source>
</evidence>
<keyword evidence="5" id="KW-0067">ATP-binding</keyword>
<dbReference type="InterPro" id="IPR001650">
    <property type="entry name" value="Helicase_C-like"/>
</dbReference>
<evidence type="ECO:0000256" key="7">
    <source>
        <dbReference type="SAM" id="MobiDB-lite"/>
    </source>
</evidence>
<sequence length="953" mass="108002">MADIEVDNNILKSKGLKKSEFLRPYQLEGVNWLKKCYKRGEGGLLCDEMGLGKTCQAISFLLSIADSDRPMSLVLSPLTVLDNWRQEFLRFAPDMRVITYIGDQDARSQLRKRVRRNVPDVLLTTYDMCLRDNFFFEKRAFNAVIVDEGHRLKNSESLLYKSMEMYDSRCCVLLTGTPVQNNLNEMYSLLAFVAPSKFKLSSKEEFIEQYKNIKTDRKVSDDLQSLIKPWLLRRTKAEVALDIPEKSEVFIYHPISDLQKKYYKAILTKDAEAFETETSVSKTKLLNILMQLRKCVNHPYLFDGVEPEPFQLGEHLVESSAKLLTLDRILKSLAEDGHKVLLFSQMTRMLDILQDYLHYRGYTYERLDGSVRGEERFAAVKGFNSSDETFIFLLSSRAGGQGLNLTSADTVIFYDHDFNPQIDLQASARAHRIGQTRPVKIIRLVAKATVEEIILSRAQEKLRLTHSVMSSNATQDSLTEVSARTSKDLQKMLKFGLTSLLAPDSHEKELNIAEILGKSENGKWMTLRAPAEDATSSGSQPIETMYQFEGEDYSSARNNKNDDDAFEKLVAEVKSASLTESGRRIRNKTSAALSSLTLPDVRTRKPLTAEQLELRKKKREETMKKRKAEVCAEAREMLKAEKKKEKWRLAGYTSQSVSLPSDSEDSEGSESEDSEDVEYMHFVTGDVTTPNKSHALIVQCVDDSGQWGSGGVFTALSNQTKTPENHYELAGDLKDLHQGDVHIVACDDVSGYDSYNVALMVAQDHKLRIQQTLLTTCLKKIAIASKRLGSISVHLPRIGYSTPGFDWYSTERQLRKYLANKRIHTYIYYFKRSVKRRSSPMPSCSKQSRSESPESSIPAPLSSNQSNHVLEDIFTDLEIFIDSDSVPFEESKKLKRYIIAFDGSVGACQSDNTSYVVSTKSGEDPDSIPHVTPDFIYDCICRSKILPHDNYVL</sequence>
<dbReference type="SUPFAM" id="SSF52540">
    <property type="entry name" value="P-loop containing nucleoside triphosphate hydrolases"/>
    <property type="match status" value="2"/>
</dbReference>
<evidence type="ECO:0000259" key="9">
    <source>
        <dbReference type="PROSITE" id="PS51192"/>
    </source>
</evidence>
<dbReference type="Pfam" id="PF16759">
    <property type="entry name" value="LIG3_BRCT"/>
    <property type="match status" value="1"/>
</dbReference>
<dbReference type="PANTHER" id="PTHR47157:SF1">
    <property type="entry name" value="CHROMODOMAIN-HELICASE-DNA-BINDING PROTEIN 1-LIKE"/>
    <property type="match status" value="1"/>
</dbReference>
<dbReference type="Pfam" id="PF00271">
    <property type="entry name" value="Helicase_C"/>
    <property type="match status" value="1"/>
</dbReference>
<evidence type="ECO:0000256" key="6">
    <source>
        <dbReference type="ARBA" id="ARBA00023242"/>
    </source>
</evidence>
<dbReference type="GO" id="GO:0005634">
    <property type="term" value="C:nucleus"/>
    <property type="evidence" value="ECO:0007669"/>
    <property type="project" value="UniProtKB-SubCell"/>
</dbReference>
<dbReference type="InterPro" id="IPR031053">
    <property type="entry name" value="ALC1"/>
</dbReference>
<dbReference type="Gene3D" id="3.40.50.300">
    <property type="entry name" value="P-loop containing nucleotide triphosphate hydrolases"/>
    <property type="match status" value="1"/>
</dbReference>
<dbReference type="AlphaFoldDB" id="A0A7J7IT96"/>
<dbReference type="SMART" id="SM00490">
    <property type="entry name" value="HELICc"/>
    <property type="match status" value="1"/>
</dbReference>
<evidence type="ECO:0000259" key="8">
    <source>
        <dbReference type="PROSITE" id="PS50172"/>
    </source>
</evidence>
<accession>A0A7J7IT96</accession>
<evidence type="ECO:0000256" key="2">
    <source>
        <dbReference type="ARBA" id="ARBA00007025"/>
    </source>
</evidence>
<reference evidence="11" key="1">
    <citation type="submission" date="2020-06" db="EMBL/GenBank/DDBJ databases">
        <title>Draft genome of Bugula neritina, a colonial animal packing powerful symbionts and potential medicines.</title>
        <authorList>
            <person name="Rayko M."/>
        </authorList>
    </citation>
    <scope>NUCLEOTIDE SEQUENCE [LARGE SCALE GENOMIC DNA]</scope>
    <source>
        <strain evidence="11">Kwan_BN1</strain>
    </source>
</reference>
<comment type="subcellular location">
    <subcellularLocation>
        <location evidence="1">Nucleus</location>
    </subcellularLocation>
</comment>
<keyword evidence="4" id="KW-0378">Hydrolase</keyword>
<dbReference type="GO" id="GO:0006338">
    <property type="term" value="P:chromatin remodeling"/>
    <property type="evidence" value="ECO:0007669"/>
    <property type="project" value="InterPro"/>
</dbReference>
<feature type="domain" description="Helicase ATP-binding" evidence="9">
    <location>
        <begin position="34"/>
        <end position="196"/>
    </location>
</feature>
<keyword evidence="6" id="KW-0539">Nucleus</keyword>
<dbReference type="GO" id="GO:0003678">
    <property type="term" value="F:DNA helicase activity"/>
    <property type="evidence" value="ECO:0007669"/>
    <property type="project" value="InterPro"/>
</dbReference>
<dbReference type="PANTHER" id="PTHR47157">
    <property type="entry name" value="CHROMODOMAIN-HELICASE-DNA-BINDING PROTEIN 1-LIKE"/>
    <property type="match status" value="1"/>
</dbReference>
<dbReference type="InterPro" id="IPR038718">
    <property type="entry name" value="SNF2-like_sf"/>
</dbReference>
<dbReference type="InterPro" id="IPR043472">
    <property type="entry name" value="Macro_dom-like"/>
</dbReference>
<dbReference type="InterPro" id="IPR049730">
    <property type="entry name" value="SNF2/RAD54-like_C"/>
</dbReference>
<evidence type="ECO:0000313" key="11">
    <source>
        <dbReference type="EMBL" id="KAF6017143.1"/>
    </source>
</evidence>
<feature type="region of interest" description="Disordered" evidence="7">
    <location>
        <begin position="651"/>
        <end position="675"/>
    </location>
</feature>
<dbReference type="InterPro" id="IPR036420">
    <property type="entry name" value="BRCT_dom_sf"/>
</dbReference>
<dbReference type="OrthoDB" id="448448at2759"/>
<dbReference type="InterPro" id="IPR031916">
    <property type="entry name" value="LIG3_BRCT"/>
</dbReference>
<dbReference type="SMART" id="SM00487">
    <property type="entry name" value="DEXDc"/>
    <property type="match status" value="1"/>
</dbReference>
<dbReference type="InterPro" id="IPR000330">
    <property type="entry name" value="SNF2_N"/>
</dbReference>
<evidence type="ECO:0000259" key="10">
    <source>
        <dbReference type="PROSITE" id="PS51194"/>
    </source>
</evidence>
<dbReference type="Pfam" id="PF00176">
    <property type="entry name" value="SNF2-rel_dom"/>
    <property type="match status" value="1"/>
</dbReference>
<dbReference type="InterPro" id="IPR027417">
    <property type="entry name" value="P-loop_NTPase"/>
</dbReference>
<dbReference type="CDD" id="cd18793">
    <property type="entry name" value="SF2_C_SNF"/>
    <property type="match status" value="1"/>
</dbReference>
<dbReference type="SUPFAM" id="SSF52113">
    <property type="entry name" value="BRCT domain"/>
    <property type="match status" value="1"/>
</dbReference>
<feature type="compositionally biased region" description="Acidic residues" evidence="7">
    <location>
        <begin position="662"/>
        <end position="675"/>
    </location>
</feature>
<evidence type="ECO:0000256" key="3">
    <source>
        <dbReference type="ARBA" id="ARBA00022741"/>
    </source>
</evidence>
<dbReference type="SUPFAM" id="SSF52949">
    <property type="entry name" value="Macro domain-like"/>
    <property type="match status" value="1"/>
</dbReference>
<comment type="similarity">
    <text evidence="2">Belongs to the SNF2/RAD54 helicase family.</text>
</comment>
<comment type="caution">
    <text evidence="11">The sequence shown here is derived from an EMBL/GenBank/DDBJ whole genome shotgun (WGS) entry which is preliminary data.</text>
</comment>
<dbReference type="PROSITE" id="PS51194">
    <property type="entry name" value="HELICASE_CTER"/>
    <property type="match status" value="1"/>
</dbReference>
<feature type="domain" description="Helicase C-terminal" evidence="10">
    <location>
        <begin position="325"/>
        <end position="490"/>
    </location>
</feature>
<dbReference type="GO" id="GO:0006281">
    <property type="term" value="P:DNA repair"/>
    <property type="evidence" value="ECO:0007669"/>
    <property type="project" value="InterPro"/>
</dbReference>
<dbReference type="PROSITE" id="PS50172">
    <property type="entry name" value="BRCT"/>
    <property type="match status" value="1"/>
</dbReference>
<dbReference type="Gene3D" id="3.40.220.10">
    <property type="entry name" value="Leucine Aminopeptidase, subunit E, domain 1"/>
    <property type="match status" value="1"/>
</dbReference>
<keyword evidence="3" id="KW-0547">Nucleotide-binding</keyword>
<evidence type="ECO:0000256" key="4">
    <source>
        <dbReference type="ARBA" id="ARBA00022801"/>
    </source>
</evidence>
<keyword evidence="12" id="KW-1185">Reference proteome</keyword>
<dbReference type="Gene3D" id="3.40.50.10810">
    <property type="entry name" value="Tandem AAA-ATPase domain"/>
    <property type="match status" value="1"/>
</dbReference>
<gene>
    <name evidence="11" type="ORF">EB796_024538</name>
</gene>
<protein>
    <submittedName>
        <fullName evidence="11">CHD1L</fullName>
    </submittedName>
</protein>
<evidence type="ECO:0000256" key="1">
    <source>
        <dbReference type="ARBA" id="ARBA00004123"/>
    </source>
</evidence>
<feature type="domain" description="BRCT" evidence="8">
    <location>
        <begin position="869"/>
        <end position="953"/>
    </location>
</feature>
<dbReference type="GO" id="GO:0005524">
    <property type="term" value="F:ATP binding"/>
    <property type="evidence" value="ECO:0007669"/>
    <property type="project" value="UniProtKB-KW"/>
</dbReference>
<proteinExistence type="inferred from homology"/>
<dbReference type="InterPro" id="IPR001357">
    <property type="entry name" value="BRCT_dom"/>
</dbReference>
<feature type="region of interest" description="Disordered" evidence="7">
    <location>
        <begin position="837"/>
        <end position="864"/>
    </location>
</feature>
<dbReference type="SMART" id="SM00292">
    <property type="entry name" value="BRCT"/>
    <property type="match status" value="1"/>
</dbReference>
<name>A0A7J7IT96_BUGNE</name>
<dbReference type="GO" id="GO:0016787">
    <property type="term" value="F:hydrolase activity"/>
    <property type="evidence" value="ECO:0007669"/>
    <property type="project" value="UniProtKB-KW"/>
</dbReference>
<feature type="compositionally biased region" description="Low complexity" evidence="7">
    <location>
        <begin position="853"/>
        <end position="863"/>
    </location>
</feature>
<dbReference type="PROSITE" id="PS51192">
    <property type="entry name" value="HELICASE_ATP_BIND_1"/>
    <property type="match status" value="1"/>
</dbReference>
<dbReference type="Proteomes" id="UP000593567">
    <property type="component" value="Unassembled WGS sequence"/>
</dbReference>
<evidence type="ECO:0000256" key="5">
    <source>
        <dbReference type="ARBA" id="ARBA00022840"/>
    </source>
</evidence>
<dbReference type="EMBL" id="VXIV02003427">
    <property type="protein sequence ID" value="KAF6017143.1"/>
    <property type="molecule type" value="Genomic_DNA"/>
</dbReference>
<dbReference type="Gene3D" id="3.40.50.10190">
    <property type="entry name" value="BRCT domain"/>
    <property type="match status" value="1"/>
</dbReference>
<dbReference type="InterPro" id="IPR014001">
    <property type="entry name" value="Helicase_ATP-bd"/>
</dbReference>